<dbReference type="EMBL" id="FNBW01000001">
    <property type="protein sequence ID" value="SDF11186.1"/>
    <property type="molecule type" value="Genomic_DNA"/>
</dbReference>
<feature type="region of interest" description="Disordered" evidence="1">
    <location>
        <begin position="1"/>
        <end position="141"/>
    </location>
</feature>
<dbReference type="RefSeq" id="WP_028794857.1">
    <property type="nucleotide sequence ID" value="NZ_FNBW01000001.1"/>
</dbReference>
<organism evidence="2 3">
    <name type="scientific">Thalassobaculum litoreum DSM 18839</name>
    <dbReference type="NCBI Taxonomy" id="1123362"/>
    <lineage>
        <taxon>Bacteria</taxon>
        <taxon>Pseudomonadati</taxon>
        <taxon>Pseudomonadota</taxon>
        <taxon>Alphaproteobacteria</taxon>
        <taxon>Rhodospirillales</taxon>
        <taxon>Thalassobaculaceae</taxon>
        <taxon>Thalassobaculum</taxon>
    </lineage>
</organism>
<accession>A0A8G2BE87</accession>
<feature type="compositionally biased region" description="Basic and acidic residues" evidence="1">
    <location>
        <begin position="24"/>
        <end position="38"/>
    </location>
</feature>
<keyword evidence="3" id="KW-1185">Reference proteome</keyword>
<protein>
    <submittedName>
        <fullName evidence="2">Uncharacterized protein</fullName>
    </submittedName>
</protein>
<feature type="compositionally biased region" description="Low complexity" evidence="1">
    <location>
        <begin position="87"/>
        <end position="101"/>
    </location>
</feature>
<feature type="compositionally biased region" description="Polar residues" evidence="1">
    <location>
        <begin position="114"/>
        <end position="128"/>
    </location>
</feature>
<gene>
    <name evidence="2" type="ORF">SAMN05660686_00302</name>
</gene>
<feature type="compositionally biased region" description="Polar residues" evidence="1">
    <location>
        <begin position="77"/>
        <end position="86"/>
    </location>
</feature>
<evidence type="ECO:0000313" key="2">
    <source>
        <dbReference type="EMBL" id="SDF11186.1"/>
    </source>
</evidence>
<feature type="compositionally biased region" description="Polar residues" evidence="1">
    <location>
        <begin position="9"/>
        <end position="23"/>
    </location>
</feature>
<evidence type="ECO:0000256" key="1">
    <source>
        <dbReference type="SAM" id="MobiDB-lite"/>
    </source>
</evidence>
<comment type="caution">
    <text evidence="2">The sequence shown here is derived from an EMBL/GenBank/DDBJ whole genome shotgun (WGS) entry which is preliminary data.</text>
</comment>
<sequence>MAIAGVDTQGGSQLTALRNFQQPDRTDETRTQEAREARFGANDTSETEARQDRFGTESSPPPGQGQGQGTSVPGTSLDNQSLSALIQATQEQDTQSAQAASQDEERQEEASAANSTNSLVPGASEQSGTGSGDGRGVSFLV</sequence>
<reference evidence="2 3" key="1">
    <citation type="submission" date="2016-10" db="EMBL/GenBank/DDBJ databases">
        <authorList>
            <person name="Varghese N."/>
            <person name="Submissions S."/>
        </authorList>
    </citation>
    <scope>NUCLEOTIDE SEQUENCE [LARGE SCALE GENOMIC DNA]</scope>
    <source>
        <strain evidence="2 3">DSM 18839</strain>
    </source>
</reference>
<name>A0A8G2BE87_9PROT</name>
<dbReference type="AlphaFoldDB" id="A0A8G2BE87"/>
<evidence type="ECO:0000313" key="3">
    <source>
        <dbReference type="Proteomes" id="UP000198615"/>
    </source>
</evidence>
<dbReference type="Proteomes" id="UP000198615">
    <property type="component" value="Unassembled WGS sequence"/>
</dbReference>
<proteinExistence type="predicted"/>